<reference evidence="1" key="1">
    <citation type="journal article" date="2021" name="Proc. Natl. Acad. Sci. U.S.A.">
        <title>A Catalog of Tens of Thousands of Viruses from Human Metagenomes Reveals Hidden Associations with Chronic Diseases.</title>
        <authorList>
            <person name="Tisza M.J."/>
            <person name="Buck C.B."/>
        </authorList>
    </citation>
    <scope>NUCLEOTIDE SEQUENCE</scope>
    <source>
        <strain evidence="1">Ctt8434</strain>
    </source>
</reference>
<organism evidence="1">
    <name type="scientific">Siphoviridae sp. ctt8434</name>
    <dbReference type="NCBI Taxonomy" id="2825703"/>
    <lineage>
        <taxon>Viruses</taxon>
        <taxon>Duplodnaviria</taxon>
        <taxon>Heunggongvirae</taxon>
        <taxon>Uroviricota</taxon>
        <taxon>Caudoviricetes</taxon>
    </lineage>
</organism>
<proteinExistence type="predicted"/>
<name>A0A8S5U1I5_9CAUD</name>
<protein>
    <submittedName>
        <fullName evidence="1">Head Tail Connector Protein</fullName>
    </submittedName>
</protein>
<dbReference type="InterPro" id="IPR036558">
    <property type="entry name" value="YqbG-like_sf"/>
</dbReference>
<sequence length="131" mass="14922">MEFEGQYLTYQEYLALGGTLDEMPFNLLEFNARMKIDERTFGRLVDKGQEYKEVKLCVYNMITTLNSYSSYNTQNKAISSETTDGYSISYGTPQKSTTEAKNSELEDIIDTYLSNLIVDDVPVLYRGADVS</sequence>
<dbReference type="EMBL" id="BK015983">
    <property type="protein sequence ID" value="DAF88294.1"/>
    <property type="molecule type" value="Genomic_DNA"/>
</dbReference>
<dbReference type="Gene3D" id="1.10.3230.10">
    <property type="entry name" value="YqbG-like"/>
    <property type="match status" value="1"/>
</dbReference>
<evidence type="ECO:0000313" key="1">
    <source>
        <dbReference type="EMBL" id="DAF88294.1"/>
    </source>
</evidence>
<accession>A0A8S5U1I5</accession>